<keyword evidence="4" id="KW-0597">Phosphoprotein</keyword>
<dbReference type="SMART" id="SM00388">
    <property type="entry name" value="HisKA"/>
    <property type="match status" value="1"/>
</dbReference>
<dbReference type="SMART" id="SM00304">
    <property type="entry name" value="HAMP"/>
    <property type="match status" value="1"/>
</dbReference>
<evidence type="ECO:0000259" key="10">
    <source>
        <dbReference type="PROSITE" id="PS50113"/>
    </source>
</evidence>
<dbReference type="Gene3D" id="3.30.450.20">
    <property type="entry name" value="PAS domain"/>
    <property type="match status" value="2"/>
</dbReference>
<dbReference type="PROSITE" id="PS50109">
    <property type="entry name" value="HIS_KIN"/>
    <property type="match status" value="1"/>
</dbReference>
<dbReference type="Gene3D" id="1.10.287.130">
    <property type="match status" value="1"/>
</dbReference>
<dbReference type="CDD" id="cd00130">
    <property type="entry name" value="PAS"/>
    <property type="match status" value="1"/>
</dbReference>
<feature type="domain" description="HAMP" evidence="11">
    <location>
        <begin position="321"/>
        <end position="375"/>
    </location>
</feature>
<dbReference type="Pfam" id="PF02518">
    <property type="entry name" value="HATPase_c"/>
    <property type="match status" value="1"/>
</dbReference>
<dbReference type="PROSITE" id="PS50885">
    <property type="entry name" value="HAMP"/>
    <property type="match status" value="1"/>
</dbReference>
<evidence type="ECO:0000313" key="12">
    <source>
        <dbReference type="EMBL" id="MBK1713110.1"/>
    </source>
</evidence>
<evidence type="ECO:0000259" key="9">
    <source>
        <dbReference type="PROSITE" id="PS50109"/>
    </source>
</evidence>
<dbReference type="InterPro" id="IPR050351">
    <property type="entry name" value="BphY/WalK/GraS-like"/>
</dbReference>
<evidence type="ECO:0000256" key="2">
    <source>
        <dbReference type="ARBA" id="ARBA00004370"/>
    </source>
</evidence>
<dbReference type="Pfam" id="PF08448">
    <property type="entry name" value="PAS_4"/>
    <property type="match status" value="1"/>
</dbReference>
<keyword evidence="6 12" id="KW-0418">Kinase</keyword>
<accession>A0ABS1DU17</accession>
<dbReference type="InterPro" id="IPR003660">
    <property type="entry name" value="HAMP_dom"/>
</dbReference>
<dbReference type="SMART" id="SM00091">
    <property type="entry name" value="PAS"/>
    <property type="match status" value="1"/>
</dbReference>
<dbReference type="SUPFAM" id="SSF55785">
    <property type="entry name" value="PYP-like sensor domain (PAS domain)"/>
    <property type="match status" value="1"/>
</dbReference>
<dbReference type="SUPFAM" id="SSF47384">
    <property type="entry name" value="Homodimeric domain of signal transducing histidine kinase"/>
    <property type="match status" value="1"/>
</dbReference>
<keyword evidence="13" id="KW-1185">Reference proteome</keyword>
<dbReference type="InterPro" id="IPR035965">
    <property type="entry name" value="PAS-like_dom_sf"/>
</dbReference>
<evidence type="ECO:0000256" key="5">
    <source>
        <dbReference type="ARBA" id="ARBA00022679"/>
    </source>
</evidence>
<dbReference type="PRINTS" id="PR00344">
    <property type="entry name" value="BCTRLSENSOR"/>
</dbReference>
<evidence type="ECO:0000259" key="11">
    <source>
        <dbReference type="PROSITE" id="PS50885"/>
    </source>
</evidence>
<dbReference type="Pfam" id="PF00672">
    <property type="entry name" value="HAMP"/>
    <property type="match status" value="1"/>
</dbReference>
<dbReference type="EC" id="2.7.13.3" evidence="3"/>
<evidence type="ECO:0000256" key="8">
    <source>
        <dbReference type="SAM" id="Coils"/>
    </source>
</evidence>
<feature type="domain" description="PAC" evidence="10">
    <location>
        <begin position="457"/>
        <end position="507"/>
    </location>
</feature>
<dbReference type="InterPro" id="IPR004358">
    <property type="entry name" value="Sig_transdc_His_kin-like_C"/>
</dbReference>
<evidence type="ECO:0000256" key="1">
    <source>
        <dbReference type="ARBA" id="ARBA00000085"/>
    </source>
</evidence>
<evidence type="ECO:0000256" key="7">
    <source>
        <dbReference type="ARBA" id="ARBA00023136"/>
    </source>
</evidence>
<feature type="domain" description="Histidine kinase" evidence="9">
    <location>
        <begin position="536"/>
        <end position="750"/>
    </location>
</feature>
<dbReference type="InterPro" id="IPR013656">
    <property type="entry name" value="PAS_4"/>
</dbReference>
<dbReference type="PANTHER" id="PTHR42878:SF15">
    <property type="entry name" value="BACTERIOPHYTOCHROME"/>
    <property type="match status" value="1"/>
</dbReference>
<protein>
    <recommendedName>
        <fullName evidence="3">histidine kinase</fullName>
        <ecNumber evidence="3">2.7.13.3</ecNumber>
    </recommendedName>
</protein>
<dbReference type="Pfam" id="PF00512">
    <property type="entry name" value="HisKA"/>
    <property type="match status" value="1"/>
</dbReference>
<evidence type="ECO:0000256" key="6">
    <source>
        <dbReference type="ARBA" id="ARBA00022777"/>
    </source>
</evidence>
<name>A0ABS1DU17_RUBGE</name>
<dbReference type="InterPro" id="IPR036097">
    <property type="entry name" value="HisK_dim/P_sf"/>
</dbReference>
<dbReference type="Gene3D" id="6.10.340.10">
    <property type="match status" value="1"/>
</dbReference>
<dbReference type="CDD" id="cd00082">
    <property type="entry name" value="HisKA"/>
    <property type="match status" value="1"/>
</dbReference>
<evidence type="ECO:0000256" key="4">
    <source>
        <dbReference type="ARBA" id="ARBA00022553"/>
    </source>
</evidence>
<keyword evidence="8" id="KW-0175">Coiled coil</keyword>
<organism evidence="12 13">
    <name type="scientific">Rubrivivax gelatinosus</name>
    <name type="common">Rhodocyclus gelatinosus</name>
    <name type="synonym">Rhodopseudomonas gelatinosa</name>
    <dbReference type="NCBI Taxonomy" id="28068"/>
    <lineage>
        <taxon>Bacteria</taxon>
        <taxon>Pseudomonadati</taxon>
        <taxon>Pseudomonadota</taxon>
        <taxon>Betaproteobacteria</taxon>
        <taxon>Burkholderiales</taxon>
        <taxon>Sphaerotilaceae</taxon>
        <taxon>Rubrivivax</taxon>
    </lineage>
</organism>
<dbReference type="PANTHER" id="PTHR42878">
    <property type="entry name" value="TWO-COMPONENT HISTIDINE KINASE"/>
    <property type="match status" value="1"/>
</dbReference>
<keyword evidence="5" id="KW-0808">Transferase</keyword>
<dbReference type="Proteomes" id="UP001041814">
    <property type="component" value="Unassembled WGS sequence"/>
</dbReference>
<dbReference type="GO" id="GO:0016301">
    <property type="term" value="F:kinase activity"/>
    <property type="evidence" value="ECO:0007669"/>
    <property type="project" value="UniProtKB-KW"/>
</dbReference>
<keyword evidence="7" id="KW-0472">Membrane</keyword>
<dbReference type="PROSITE" id="PS50113">
    <property type="entry name" value="PAC"/>
    <property type="match status" value="1"/>
</dbReference>
<dbReference type="SMART" id="SM00387">
    <property type="entry name" value="HATPase_c"/>
    <property type="match status" value="1"/>
</dbReference>
<reference evidence="12" key="2">
    <citation type="journal article" date="2020" name="Microorganisms">
        <title>Osmotic Adaptation and Compatible Solute Biosynthesis of Phototrophic Bacteria as Revealed from Genome Analyses.</title>
        <authorList>
            <person name="Imhoff J.F."/>
            <person name="Rahn T."/>
            <person name="Kunzel S."/>
            <person name="Keller A."/>
            <person name="Neulinger S.C."/>
        </authorList>
    </citation>
    <scope>NUCLEOTIDE SEQUENCE</scope>
    <source>
        <strain evidence="12">IM 151</strain>
    </source>
</reference>
<comment type="caution">
    <text evidence="12">The sequence shown here is derived from an EMBL/GenBank/DDBJ whole genome shotgun (WGS) entry which is preliminary data.</text>
</comment>
<sequence length="760" mass="81753">MLPAWLDPRRSLRARFALILGASGLALALLTAAVVAIVQRSQLTEQQGQAMRREALLLARVLDGALRQRLDQLQATADHPLLASGLFEPGDARLLLEGLRAQQPAFAWLALVAPDGRVEVATNALLEGRNLGTEAWFGHARQGPWIGTRRPADPALAASLGLVDGQPPQLVDLGLPMTDMTGRPTGVLAARLRWDWLQELQRSLRGDAGAGIESIVLDRDGRVLLGPAGWLDQPPALAPRPGAAPALAPRPGAAPGLLQWPDGEFLSTWVAAPPAGSGLTVLLRQPAALAFEPAAEMSRRLLLQGMAGTLAFMLLSVWLAGRIARPIGELSAAALRVVHDQPPEFAAIPPEREDEVAEVAHALRRLHDELSRRLADQQLATARYETLFRDAPVAIYVAIDDRLRIANDACLRLYGAASLAQLEGRGTTELFDAGDAALAAARLRQQQALRADGAPTPTLEHRIRRLDGSIAAVESTAMLLALAEGQGVQVVLHDITEQRQAQAALRELNAQLEARVAARTAELQAANAELDAFAYAVSHDLRAPLRAMTGFSQALVEDFGPALEPPARSYLDQIVLAGQRMSDLVEGLLTLSRTVRGALSVAPVDLSALAQLALADLQRAEPQRRVEVEIEPGLVAQGDRRMLAALLNNLLGNAWKYSAGRGDAKIRLYAVMRDGIRWFCVEDNGAGFEMAHAGRLFKAFARLHRQDEFPGLGIGLATVQRIVNRHGGRIEAEATIGQGACFRFSLPERPQTHSDQGARA</sequence>
<dbReference type="InterPro" id="IPR005467">
    <property type="entry name" value="His_kinase_dom"/>
</dbReference>
<dbReference type="NCBIfam" id="TIGR00229">
    <property type="entry name" value="sensory_box"/>
    <property type="match status" value="1"/>
</dbReference>
<gene>
    <name evidence="12" type="ORF">CKO43_09995</name>
</gene>
<dbReference type="InterPro" id="IPR000014">
    <property type="entry name" value="PAS"/>
</dbReference>
<reference evidence="12" key="1">
    <citation type="submission" date="2017-08" db="EMBL/GenBank/DDBJ databases">
        <authorList>
            <person name="Imhoff J.F."/>
            <person name="Rahn T."/>
            <person name="Kuenzel S."/>
            <person name="Neulinger S.C."/>
        </authorList>
    </citation>
    <scope>NUCLEOTIDE SEQUENCE</scope>
    <source>
        <strain evidence="12">IM 151</strain>
    </source>
</reference>
<dbReference type="EMBL" id="NRRU01000031">
    <property type="protein sequence ID" value="MBK1713110.1"/>
    <property type="molecule type" value="Genomic_DNA"/>
</dbReference>
<comment type="catalytic activity">
    <reaction evidence="1">
        <text>ATP + protein L-histidine = ADP + protein N-phospho-L-histidine.</text>
        <dbReference type="EC" id="2.7.13.3"/>
    </reaction>
</comment>
<evidence type="ECO:0000313" key="13">
    <source>
        <dbReference type="Proteomes" id="UP001041814"/>
    </source>
</evidence>
<dbReference type="InterPro" id="IPR003661">
    <property type="entry name" value="HisK_dim/P_dom"/>
</dbReference>
<dbReference type="InterPro" id="IPR036890">
    <property type="entry name" value="HATPase_C_sf"/>
</dbReference>
<feature type="coiled-coil region" evidence="8">
    <location>
        <begin position="495"/>
        <end position="529"/>
    </location>
</feature>
<dbReference type="InterPro" id="IPR000700">
    <property type="entry name" value="PAS-assoc_C"/>
</dbReference>
<dbReference type="SUPFAM" id="SSF55874">
    <property type="entry name" value="ATPase domain of HSP90 chaperone/DNA topoisomerase II/histidine kinase"/>
    <property type="match status" value="1"/>
</dbReference>
<evidence type="ECO:0000256" key="3">
    <source>
        <dbReference type="ARBA" id="ARBA00012438"/>
    </source>
</evidence>
<proteinExistence type="predicted"/>
<comment type="subcellular location">
    <subcellularLocation>
        <location evidence="2">Membrane</location>
    </subcellularLocation>
</comment>
<dbReference type="Gene3D" id="3.30.565.10">
    <property type="entry name" value="Histidine kinase-like ATPase, C-terminal domain"/>
    <property type="match status" value="1"/>
</dbReference>
<dbReference type="InterPro" id="IPR003594">
    <property type="entry name" value="HATPase_dom"/>
</dbReference>